<evidence type="ECO:0000256" key="1">
    <source>
        <dbReference type="SAM" id="Phobius"/>
    </source>
</evidence>
<keyword evidence="1" id="KW-0812">Transmembrane</keyword>
<accession>A0AA41Z4B5</accession>
<sequence>MQLNVALRGAARRLRAFARERRGNISILFALSLVPMIGMVGLGVDYGIALSTKSKLDAAADAAALAAVATAKAYVAANSSDSNVTADATAAGLDQAKRAFAVNAAGLKIATVPTPVITLTRTGQTFASNVSYSSVTTAQFGRMFGTPALNVAGTSAARADVPSYLDFYLFVDESGSMGIPTAAADQTTLANVNGGCQFACHFSDPKLATESAGAWGYNIATTGYTKKKASNGTYVNDKQVLTTPIQLRSGAVNNAICQLLSRAASPAVPNQYRVGIYPFINQVATLAALTTNIPSLQSTADCSSSPPMALTSLLDPGVTQFYSGNDPTTGTGSGGTHFESALPGMQALVSPVGDGSSAVNSKPFVFLITDGMDNGQHYSSKSGSSYRYVGDPNTLFTSYVGSNGKAVTSGFDGSSPQIFSRSYCSQLKSAGITLSILYIPYVTLAVGSSNQAETITVDNLIPGVSSNLQACASSGFFYTASSASDITAALSAMFNQAIQVAHLSK</sequence>
<dbReference type="Gene3D" id="3.40.50.410">
    <property type="entry name" value="von Willebrand factor, type A domain"/>
    <property type="match status" value="1"/>
</dbReference>
<reference evidence="3" key="1">
    <citation type="submission" date="2022-05" db="EMBL/GenBank/DDBJ databases">
        <authorList>
            <person name="Pankratov T."/>
        </authorList>
    </citation>
    <scope>NUCLEOTIDE SEQUENCE</scope>
    <source>
        <strain evidence="3">BP6-180914</strain>
    </source>
</reference>
<keyword evidence="4" id="KW-1185">Reference proteome</keyword>
<name>A0AA41Z4B5_9HYPH</name>
<dbReference type="InterPro" id="IPR028087">
    <property type="entry name" value="Tad_N"/>
</dbReference>
<dbReference type="InterPro" id="IPR036465">
    <property type="entry name" value="vWFA_dom_sf"/>
</dbReference>
<keyword evidence="1" id="KW-0472">Membrane</keyword>
<proteinExistence type="predicted"/>
<feature type="transmembrane region" description="Helical" evidence="1">
    <location>
        <begin position="25"/>
        <end position="44"/>
    </location>
</feature>
<comment type="caution">
    <text evidence="3">The sequence shown here is derived from an EMBL/GenBank/DDBJ whole genome shotgun (WGS) entry which is preliminary data.</text>
</comment>
<gene>
    <name evidence="3" type="ORF">M8523_33610</name>
</gene>
<dbReference type="EMBL" id="JAMOIM010000068">
    <property type="protein sequence ID" value="MCW6512832.1"/>
    <property type="molecule type" value="Genomic_DNA"/>
</dbReference>
<dbReference type="AlphaFoldDB" id="A0AA41Z4B5"/>
<evidence type="ECO:0000259" key="2">
    <source>
        <dbReference type="Pfam" id="PF13400"/>
    </source>
</evidence>
<keyword evidence="1" id="KW-1133">Transmembrane helix</keyword>
<organism evidence="3 4">
    <name type="scientific">Lichenifustis flavocetrariae</name>
    <dbReference type="NCBI Taxonomy" id="2949735"/>
    <lineage>
        <taxon>Bacteria</taxon>
        <taxon>Pseudomonadati</taxon>
        <taxon>Pseudomonadota</taxon>
        <taxon>Alphaproteobacteria</taxon>
        <taxon>Hyphomicrobiales</taxon>
        <taxon>Lichenihabitantaceae</taxon>
        <taxon>Lichenifustis</taxon>
    </lineage>
</organism>
<dbReference type="RefSeq" id="WP_282589207.1">
    <property type="nucleotide sequence ID" value="NZ_JAMOIM010000068.1"/>
</dbReference>
<dbReference type="Proteomes" id="UP001165667">
    <property type="component" value="Unassembled WGS sequence"/>
</dbReference>
<evidence type="ECO:0000313" key="3">
    <source>
        <dbReference type="EMBL" id="MCW6512832.1"/>
    </source>
</evidence>
<protein>
    <submittedName>
        <fullName evidence="3">Pilus assembly protein TadG-related protein</fullName>
    </submittedName>
</protein>
<dbReference type="Pfam" id="PF13400">
    <property type="entry name" value="Tad"/>
    <property type="match status" value="1"/>
</dbReference>
<evidence type="ECO:0000313" key="4">
    <source>
        <dbReference type="Proteomes" id="UP001165667"/>
    </source>
</evidence>
<feature type="domain" description="Putative Flp pilus-assembly TadG-like N-terminal" evidence="2">
    <location>
        <begin position="23"/>
        <end position="69"/>
    </location>
</feature>